<evidence type="ECO:0000256" key="8">
    <source>
        <dbReference type="SAM" id="SignalP"/>
    </source>
</evidence>
<sequence>MCGVDCFLVILAFLFPPLPVWVKRGICSADSFINIALCCLGFLPGLIHAVWIISRYPDPYDHEYEPIADESGGRRYQDHRPPLAACHQSQNHGGGYRAQSRYMVYTIPAPQEEGYGSFANQRQGAERTQDRYVRHQQQTPPEGHIAGPSVGAGQGQGAPPSYASVVAGDHKIQH</sequence>
<organism evidence="9 10">
    <name type="scientific">Ascodesmis nigricans</name>
    <dbReference type="NCBI Taxonomy" id="341454"/>
    <lineage>
        <taxon>Eukaryota</taxon>
        <taxon>Fungi</taxon>
        <taxon>Dikarya</taxon>
        <taxon>Ascomycota</taxon>
        <taxon>Pezizomycotina</taxon>
        <taxon>Pezizomycetes</taxon>
        <taxon>Pezizales</taxon>
        <taxon>Ascodesmidaceae</taxon>
        <taxon>Ascodesmis</taxon>
    </lineage>
</organism>
<protein>
    <submittedName>
        <fullName evidence="9">Uncharacterized protein</fullName>
    </submittedName>
</protein>
<dbReference type="Pfam" id="PF01679">
    <property type="entry name" value="Pmp3"/>
    <property type="match status" value="1"/>
</dbReference>
<feature type="transmembrane region" description="Helical" evidence="7">
    <location>
        <begin position="32"/>
        <end position="53"/>
    </location>
</feature>
<gene>
    <name evidence="9" type="ORF">EX30DRAFT_394521</name>
</gene>
<evidence type="ECO:0000256" key="1">
    <source>
        <dbReference type="ARBA" id="ARBA00004370"/>
    </source>
</evidence>
<keyword evidence="8" id="KW-0732">Signal</keyword>
<name>A0A4S2N2B6_9PEZI</name>
<dbReference type="EMBL" id="ML220114">
    <property type="protein sequence ID" value="TGZ83299.1"/>
    <property type="molecule type" value="Genomic_DNA"/>
</dbReference>
<reference evidence="9 10" key="1">
    <citation type="submission" date="2019-04" db="EMBL/GenBank/DDBJ databases">
        <title>Comparative genomics and transcriptomics to analyze fruiting body development in filamentous ascomycetes.</title>
        <authorList>
            <consortium name="DOE Joint Genome Institute"/>
            <person name="Lutkenhaus R."/>
            <person name="Traeger S."/>
            <person name="Breuer J."/>
            <person name="Kuo A."/>
            <person name="Lipzen A."/>
            <person name="Pangilinan J."/>
            <person name="Dilworth D."/>
            <person name="Sandor L."/>
            <person name="Poggeler S."/>
            <person name="Barry K."/>
            <person name="Grigoriev I.V."/>
            <person name="Nowrousian M."/>
        </authorList>
    </citation>
    <scope>NUCLEOTIDE SEQUENCE [LARGE SCALE GENOMIC DNA]</scope>
    <source>
        <strain evidence="9 10">CBS 389.68</strain>
    </source>
</reference>
<dbReference type="InParanoid" id="A0A4S2N2B6"/>
<dbReference type="OrthoDB" id="2802411at2759"/>
<proteinExistence type="inferred from homology"/>
<evidence type="ECO:0000256" key="7">
    <source>
        <dbReference type="SAM" id="Phobius"/>
    </source>
</evidence>
<keyword evidence="10" id="KW-1185">Reference proteome</keyword>
<evidence type="ECO:0000256" key="4">
    <source>
        <dbReference type="ARBA" id="ARBA00022989"/>
    </source>
</evidence>
<evidence type="ECO:0000256" key="3">
    <source>
        <dbReference type="ARBA" id="ARBA00022692"/>
    </source>
</evidence>
<accession>A0A4S2N2B6</accession>
<evidence type="ECO:0000313" key="9">
    <source>
        <dbReference type="EMBL" id="TGZ83299.1"/>
    </source>
</evidence>
<dbReference type="Proteomes" id="UP000298138">
    <property type="component" value="Unassembled WGS sequence"/>
</dbReference>
<feature type="chain" id="PRO_5020203115" evidence="8">
    <location>
        <begin position="23"/>
        <end position="174"/>
    </location>
</feature>
<dbReference type="STRING" id="341454.A0A4S2N2B6"/>
<dbReference type="PANTHER" id="PTHR21659">
    <property type="entry name" value="HYDROPHOBIC PROTEIN RCI2 LOW TEMPERATURE AND SALT RESPONSIVE PROTEIN LTI6 -RELATED"/>
    <property type="match status" value="1"/>
</dbReference>
<evidence type="ECO:0000256" key="5">
    <source>
        <dbReference type="ARBA" id="ARBA00023136"/>
    </source>
</evidence>
<dbReference type="GO" id="GO:0016020">
    <property type="term" value="C:membrane"/>
    <property type="evidence" value="ECO:0007669"/>
    <property type="project" value="UniProtKB-SubCell"/>
</dbReference>
<evidence type="ECO:0000313" key="10">
    <source>
        <dbReference type="Proteomes" id="UP000298138"/>
    </source>
</evidence>
<evidence type="ECO:0000256" key="6">
    <source>
        <dbReference type="SAM" id="MobiDB-lite"/>
    </source>
</evidence>
<feature type="signal peptide" evidence="8">
    <location>
        <begin position="1"/>
        <end position="22"/>
    </location>
</feature>
<dbReference type="InterPro" id="IPR000612">
    <property type="entry name" value="PMP3"/>
</dbReference>
<feature type="region of interest" description="Disordered" evidence="6">
    <location>
        <begin position="114"/>
        <end position="174"/>
    </location>
</feature>
<keyword evidence="3 7" id="KW-0812">Transmembrane</keyword>
<dbReference type="AlphaFoldDB" id="A0A4S2N2B6"/>
<keyword evidence="4 7" id="KW-1133">Transmembrane helix</keyword>
<feature type="compositionally biased region" description="Basic and acidic residues" evidence="6">
    <location>
        <begin position="124"/>
        <end position="133"/>
    </location>
</feature>
<evidence type="ECO:0000256" key="2">
    <source>
        <dbReference type="ARBA" id="ARBA00009530"/>
    </source>
</evidence>
<comment type="subcellular location">
    <subcellularLocation>
        <location evidence="1">Membrane</location>
    </subcellularLocation>
</comment>
<comment type="similarity">
    <text evidence="2">Belongs to the UPF0057 (PMP3) family.</text>
</comment>
<keyword evidence="5 7" id="KW-0472">Membrane</keyword>
<dbReference type="PANTHER" id="PTHR21659:SF57">
    <property type="entry name" value="PLASMA MEMBRANE PROTEOLIPID 31"/>
    <property type="match status" value="1"/>
</dbReference>